<dbReference type="GeneID" id="69973749"/>
<sequence>MATYAIERQALQQVANVLAGRFDWDAHIAGHESNERAFVGLTVSNPRGPDTPAILLRFQHDVLDRYDGLTEAAQAEFSARCNAKLVGALLIYERIHAAGELGSPQVYVIEFGEELL</sequence>
<reference evidence="1 2" key="1">
    <citation type="journal article" date="2014" name="Genome Announc.">
        <title>Draft Genome Sequence of the Haloacid-Degrading Burkholderia caribensis Strain MBA4.</title>
        <authorList>
            <person name="Pan Y."/>
            <person name="Kong K.F."/>
            <person name="Tsang J.S."/>
        </authorList>
    </citation>
    <scope>NUCLEOTIDE SEQUENCE [LARGE SCALE GENOMIC DNA]</scope>
    <source>
        <strain evidence="1 2">MBA4</strain>
        <plasmid evidence="2">Plasmid</plasmid>
    </source>
</reference>
<protein>
    <submittedName>
        <fullName evidence="1">Uncharacterized protein</fullName>
    </submittedName>
</protein>
<accession>A0A0P0RMW7</accession>
<keyword evidence="1" id="KW-0614">Plasmid</keyword>
<dbReference type="RefSeq" id="WP_035994527.1">
    <property type="nucleotide sequence ID" value="NZ_CP012748.1"/>
</dbReference>
<name>A0A0P0RMW7_9BURK</name>
<evidence type="ECO:0000313" key="1">
    <source>
        <dbReference type="EMBL" id="ALL70263.1"/>
    </source>
</evidence>
<gene>
    <name evidence="1" type="ORF">K788_0001395</name>
</gene>
<dbReference type="AlphaFoldDB" id="A0A0P0RMW7"/>
<dbReference type="EMBL" id="CP012748">
    <property type="protein sequence ID" value="ALL70263.1"/>
    <property type="molecule type" value="Genomic_DNA"/>
</dbReference>
<dbReference type="KEGG" id="bcai:K788_0001395"/>
<proteinExistence type="predicted"/>
<evidence type="ECO:0000313" key="2">
    <source>
        <dbReference type="Proteomes" id="UP000019146"/>
    </source>
</evidence>
<organism evidence="1 2">
    <name type="scientific">Paraburkholderia caribensis MBA4</name>
    <dbReference type="NCBI Taxonomy" id="1323664"/>
    <lineage>
        <taxon>Bacteria</taxon>
        <taxon>Pseudomonadati</taxon>
        <taxon>Pseudomonadota</taxon>
        <taxon>Betaproteobacteria</taxon>
        <taxon>Burkholderiales</taxon>
        <taxon>Burkholderiaceae</taxon>
        <taxon>Paraburkholderia</taxon>
    </lineage>
</organism>
<dbReference type="Proteomes" id="UP000019146">
    <property type="component" value="Plasmid unnamed"/>
</dbReference>
<geneLocation type="plasmid" evidence="2"/>